<evidence type="ECO:0000256" key="4">
    <source>
        <dbReference type="ARBA" id="ARBA00022824"/>
    </source>
</evidence>
<keyword evidence="6" id="KW-0560">Oxidoreductase</keyword>
<keyword evidence="3 8" id="KW-0812">Transmembrane</keyword>
<sequence length="466" mass="51871">MAAPDSSINNYQLHHSVNVEGTKNVIRACVECNVKRLIYTSSPSVVFDGVHGIFDGMESMSYPEKFNDSYSETKAEGERLVINANGKNGLLTCCIRPSSIFGPGDKLLVPSLVSAAKAGKSKFIIGDGNNLYDFTYVENVAYGHICAERTLASGGCRAEKAAGQAYFITNNEPIKLWEFFSLILEGLGYERPSINIPVAVVMPIARFVEYTYKSFSHCGLRVPQLTPSRVRLLSCNRTFSCTKARVHLDYEPLVPLKEGLKRTVASYSHLRAVPRSRASKVSLILGNGKMANTLLWKDKKQTLTVLLVLAIIYYYLFAFGYTFITAVSKLLSLAAFYLFGHGFLPTEIQGIKFGKIPPSYFHLSERKAHRLACVATSSWNSAVRILKSLCRGKDWPLFLKVVSILLSISFLGTLPLQSIFTLGVSLLFFGFVVYEKWEKEIDVLCSRAYPHFLKLKADALQKLSNN</sequence>
<evidence type="ECO:0000313" key="10">
    <source>
        <dbReference type="EMBL" id="ONK66701.1"/>
    </source>
</evidence>
<evidence type="ECO:0000256" key="8">
    <source>
        <dbReference type="RuleBase" id="RU363132"/>
    </source>
</evidence>
<dbReference type="OMA" id="IRFWEFM"/>
<keyword evidence="4 8" id="KW-0256">Endoplasmic reticulum</keyword>
<dbReference type="PANTHER" id="PTHR43245">
    <property type="entry name" value="BIFUNCTIONAL POLYMYXIN RESISTANCE PROTEIN ARNA"/>
    <property type="match status" value="1"/>
</dbReference>
<dbReference type="InterPro" id="IPR050177">
    <property type="entry name" value="Lipid_A_modif_metabolic_enz"/>
</dbReference>
<evidence type="ECO:0000256" key="6">
    <source>
        <dbReference type="ARBA" id="ARBA00023002"/>
    </source>
</evidence>
<keyword evidence="11" id="KW-1185">Reference proteome</keyword>
<dbReference type="PROSITE" id="PS50845">
    <property type="entry name" value="RETICULON"/>
    <property type="match status" value="1"/>
</dbReference>
<dbReference type="Gene3D" id="3.40.50.720">
    <property type="entry name" value="NAD(P)-binding Rossmann-like Domain"/>
    <property type="match status" value="1"/>
</dbReference>
<protein>
    <recommendedName>
        <fullName evidence="8">Reticulon-like protein</fullName>
    </recommendedName>
</protein>
<dbReference type="OrthoDB" id="10058185at2759"/>
<dbReference type="InterPro" id="IPR036291">
    <property type="entry name" value="NAD(P)-bd_dom_sf"/>
</dbReference>
<organism evidence="10 11">
    <name type="scientific">Asparagus officinalis</name>
    <name type="common">Garden asparagus</name>
    <dbReference type="NCBI Taxonomy" id="4686"/>
    <lineage>
        <taxon>Eukaryota</taxon>
        <taxon>Viridiplantae</taxon>
        <taxon>Streptophyta</taxon>
        <taxon>Embryophyta</taxon>
        <taxon>Tracheophyta</taxon>
        <taxon>Spermatophyta</taxon>
        <taxon>Magnoliopsida</taxon>
        <taxon>Liliopsida</taxon>
        <taxon>Asparagales</taxon>
        <taxon>Asparagaceae</taxon>
        <taxon>Asparagoideae</taxon>
        <taxon>Asparagus</taxon>
    </lineage>
</organism>
<dbReference type="Pfam" id="PF02453">
    <property type="entry name" value="Reticulon"/>
    <property type="match status" value="1"/>
</dbReference>
<dbReference type="GO" id="GO:0016616">
    <property type="term" value="F:oxidoreductase activity, acting on the CH-OH group of donors, NAD or NADP as acceptor"/>
    <property type="evidence" value="ECO:0007669"/>
    <property type="project" value="InterPro"/>
</dbReference>
<dbReference type="InterPro" id="IPR003388">
    <property type="entry name" value="Reticulon"/>
</dbReference>
<dbReference type="SUPFAM" id="SSF51735">
    <property type="entry name" value="NAD(P)-binding Rossmann-fold domains"/>
    <property type="match status" value="1"/>
</dbReference>
<dbReference type="GO" id="GO:0006694">
    <property type="term" value="P:steroid biosynthetic process"/>
    <property type="evidence" value="ECO:0007669"/>
    <property type="project" value="InterPro"/>
</dbReference>
<dbReference type="AlphaFoldDB" id="A0A5P1EQ71"/>
<accession>A0A5P1EQ71</accession>
<name>A0A5P1EQ71_ASPOF</name>
<dbReference type="Proteomes" id="UP000243459">
    <property type="component" value="Chromosome 6"/>
</dbReference>
<dbReference type="GO" id="GO:0005789">
    <property type="term" value="C:endoplasmic reticulum membrane"/>
    <property type="evidence" value="ECO:0007669"/>
    <property type="project" value="UniProtKB-SubCell"/>
</dbReference>
<evidence type="ECO:0000256" key="7">
    <source>
        <dbReference type="ARBA" id="ARBA00023136"/>
    </source>
</evidence>
<reference evidence="11" key="1">
    <citation type="journal article" date="2017" name="Nat. Commun.">
        <title>The asparagus genome sheds light on the origin and evolution of a young Y chromosome.</title>
        <authorList>
            <person name="Harkess A."/>
            <person name="Zhou J."/>
            <person name="Xu C."/>
            <person name="Bowers J.E."/>
            <person name="Van der Hulst R."/>
            <person name="Ayyampalayam S."/>
            <person name="Mercati F."/>
            <person name="Riccardi P."/>
            <person name="McKain M.R."/>
            <person name="Kakrana A."/>
            <person name="Tang H."/>
            <person name="Ray J."/>
            <person name="Groenendijk J."/>
            <person name="Arikit S."/>
            <person name="Mathioni S.M."/>
            <person name="Nakano M."/>
            <person name="Shan H."/>
            <person name="Telgmann-Rauber A."/>
            <person name="Kanno A."/>
            <person name="Yue Z."/>
            <person name="Chen H."/>
            <person name="Li W."/>
            <person name="Chen Y."/>
            <person name="Xu X."/>
            <person name="Zhang Y."/>
            <person name="Luo S."/>
            <person name="Chen H."/>
            <person name="Gao J."/>
            <person name="Mao Z."/>
            <person name="Pires J.C."/>
            <person name="Luo M."/>
            <person name="Kudrna D."/>
            <person name="Wing R.A."/>
            <person name="Meyers B.C."/>
            <person name="Yi K."/>
            <person name="Kong H."/>
            <person name="Lavrijsen P."/>
            <person name="Sunseri F."/>
            <person name="Falavigna A."/>
            <person name="Ye Y."/>
            <person name="Leebens-Mack J.H."/>
            <person name="Chen G."/>
        </authorList>
    </citation>
    <scope>NUCLEOTIDE SEQUENCE [LARGE SCALE GENOMIC DNA]</scope>
    <source>
        <strain evidence="11">cv. DH0086</strain>
    </source>
</reference>
<comment type="subcellular location">
    <subcellularLocation>
        <location evidence="1 8">Endoplasmic reticulum membrane</location>
        <topology evidence="1 8">Multi-pass membrane protein</topology>
    </subcellularLocation>
</comment>
<dbReference type="PANTHER" id="PTHR43245:SF51">
    <property type="entry name" value="SHORT CHAIN DEHYDROGENASE_REDUCTASE FAMILY 42E, MEMBER 2"/>
    <property type="match status" value="1"/>
</dbReference>
<evidence type="ECO:0000259" key="9">
    <source>
        <dbReference type="PROSITE" id="PS50845"/>
    </source>
</evidence>
<dbReference type="Gramene" id="ONK66701">
    <property type="protein sequence ID" value="ONK66701"/>
    <property type="gene ID" value="A4U43_C06F11070"/>
</dbReference>
<gene>
    <name evidence="10" type="ORF">A4U43_C06F11070</name>
</gene>
<dbReference type="EMBL" id="CM007386">
    <property type="protein sequence ID" value="ONK66701.1"/>
    <property type="molecule type" value="Genomic_DNA"/>
</dbReference>
<feature type="domain" description="Reticulon" evidence="9">
    <location>
        <begin position="290"/>
        <end position="466"/>
    </location>
</feature>
<evidence type="ECO:0000256" key="5">
    <source>
        <dbReference type="ARBA" id="ARBA00022989"/>
    </source>
</evidence>
<evidence type="ECO:0000313" key="11">
    <source>
        <dbReference type="Proteomes" id="UP000243459"/>
    </source>
</evidence>
<dbReference type="InterPro" id="IPR002225">
    <property type="entry name" value="3Beta_OHSteriod_DH/Estase"/>
</dbReference>
<dbReference type="Pfam" id="PF01073">
    <property type="entry name" value="3Beta_HSD"/>
    <property type="match status" value="1"/>
</dbReference>
<evidence type="ECO:0000256" key="3">
    <source>
        <dbReference type="ARBA" id="ARBA00022692"/>
    </source>
</evidence>
<comment type="similarity">
    <text evidence="2">Belongs to the 3-beta-HSD family.</text>
</comment>
<evidence type="ECO:0000256" key="2">
    <source>
        <dbReference type="ARBA" id="ARBA00009219"/>
    </source>
</evidence>
<proteinExistence type="inferred from homology"/>
<feature type="transmembrane region" description="Helical" evidence="8">
    <location>
        <begin position="418"/>
        <end position="434"/>
    </location>
</feature>
<feature type="transmembrane region" description="Helical" evidence="8">
    <location>
        <begin position="303"/>
        <end position="324"/>
    </location>
</feature>
<keyword evidence="5 8" id="KW-1133">Transmembrane helix</keyword>
<keyword evidence="7 8" id="KW-0472">Membrane</keyword>
<evidence type="ECO:0000256" key="1">
    <source>
        <dbReference type="ARBA" id="ARBA00004477"/>
    </source>
</evidence>